<dbReference type="SUPFAM" id="SSF141371">
    <property type="entry name" value="PilZ domain-like"/>
    <property type="match status" value="1"/>
</dbReference>
<dbReference type="Gene3D" id="1.10.3210.10">
    <property type="entry name" value="Hypothetical protein af1432"/>
    <property type="match status" value="1"/>
</dbReference>
<dbReference type="RefSeq" id="WP_189467922.1">
    <property type="nucleotide sequence ID" value="NZ_BMXS01000006.1"/>
</dbReference>
<dbReference type="EMBL" id="BMXS01000006">
    <property type="protein sequence ID" value="GGX89255.1"/>
    <property type="molecule type" value="Genomic_DNA"/>
</dbReference>
<dbReference type="Pfam" id="PF07238">
    <property type="entry name" value="PilZ"/>
    <property type="match status" value="1"/>
</dbReference>
<dbReference type="InterPro" id="IPR009875">
    <property type="entry name" value="PilZ_domain"/>
</dbReference>
<dbReference type="CDD" id="cd00077">
    <property type="entry name" value="HDc"/>
    <property type="match status" value="1"/>
</dbReference>
<dbReference type="InterPro" id="IPR003607">
    <property type="entry name" value="HD/PDEase_dom"/>
</dbReference>
<evidence type="ECO:0000313" key="2">
    <source>
        <dbReference type="EMBL" id="GGX89255.1"/>
    </source>
</evidence>
<feature type="domain" description="PilZ" evidence="1">
    <location>
        <begin position="129"/>
        <end position="225"/>
    </location>
</feature>
<proteinExistence type="predicted"/>
<sequence>MSFLYEENHTIKLIDRLLKRKHDITIFSKAMTYSIPAKVIDIDSNNGNLSLEAAFGGKSIDNYIRNEMISFDMAVKGDDGELELFNFENVVAQAFKKDIDLYELKCKLPKSVITNESRGAIRIPFILGMYARVTCEIYEKELSIKAKLRNLSVGGCMIDIPIEESAALLIGQNLPGLSVEFPNGQSFYTKGRIRHMRPFGNSSHAAVGIQFIEVDYELQQRLFYFVSESEREAASRSGIIEKGEYSSPLFIAGEKERMKLQREEKEKVEHSRQPPMVRGIREIAKQLHIMQMFIKNNNIFPEDALYDCADTLIFLIGKDRKALLYSLSFLRGEPEWVRHAVQVAAILADFLIAKDPHAGMIREATAGALLHTMGKPMLLSRRLPSLKANMTPSQKELLKNHVNILEDQLAMLGWQPGKIFSEVILDCNERLDGSGYPAGKTASSLSELTRLVSLIKILNKLMHSRNGVSPRSPLDAYRWVNEHSEMYDRVLLVEYIQIYGLYPIGSLAKFSGGFLAWVLDIDAKGFPNKVQVVKNLSFQDTTIDIVLSTADFKQIGKLEGIVDPDDYNIQSKLTVQ</sequence>
<accession>A0ABQ2YP79</accession>
<evidence type="ECO:0000259" key="1">
    <source>
        <dbReference type="Pfam" id="PF07238"/>
    </source>
</evidence>
<dbReference type="Pfam" id="PF13487">
    <property type="entry name" value="HD_5"/>
    <property type="match status" value="1"/>
</dbReference>
<evidence type="ECO:0000313" key="3">
    <source>
        <dbReference type="Proteomes" id="UP000653056"/>
    </source>
</evidence>
<dbReference type="Proteomes" id="UP000653056">
    <property type="component" value="Unassembled WGS sequence"/>
</dbReference>
<name>A0ABQ2YP79_9GAMM</name>
<keyword evidence="3" id="KW-1185">Reference proteome</keyword>
<gene>
    <name evidence="2" type="ORF">GCM10007160_15770</name>
</gene>
<organism evidence="2 3">
    <name type="scientific">Litchfieldella qijiaojingensis</name>
    <dbReference type="NCBI Taxonomy" id="980347"/>
    <lineage>
        <taxon>Bacteria</taxon>
        <taxon>Pseudomonadati</taxon>
        <taxon>Pseudomonadota</taxon>
        <taxon>Gammaproteobacteria</taxon>
        <taxon>Oceanospirillales</taxon>
        <taxon>Halomonadaceae</taxon>
        <taxon>Litchfieldella</taxon>
    </lineage>
</organism>
<protein>
    <recommendedName>
        <fullName evidence="1">PilZ domain-containing protein</fullName>
    </recommendedName>
</protein>
<dbReference type="Gene3D" id="2.40.10.220">
    <property type="entry name" value="predicted glycosyltransferase like domains"/>
    <property type="match status" value="1"/>
</dbReference>
<comment type="caution">
    <text evidence="2">The sequence shown here is derived from an EMBL/GenBank/DDBJ whole genome shotgun (WGS) entry which is preliminary data.</text>
</comment>
<reference evidence="3" key="1">
    <citation type="journal article" date="2019" name="Int. J. Syst. Evol. Microbiol.">
        <title>The Global Catalogue of Microorganisms (GCM) 10K type strain sequencing project: providing services to taxonomists for standard genome sequencing and annotation.</title>
        <authorList>
            <consortium name="The Broad Institute Genomics Platform"/>
            <consortium name="The Broad Institute Genome Sequencing Center for Infectious Disease"/>
            <person name="Wu L."/>
            <person name="Ma J."/>
        </authorList>
    </citation>
    <scope>NUCLEOTIDE SEQUENCE [LARGE SCALE GENOMIC DNA]</scope>
    <source>
        <strain evidence="3">KCTC 22228</strain>
    </source>
</reference>